<dbReference type="eggNOG" id="COG1131">
    <property type="taxonomic scope" value="Bacteria"/>
</dbReference>
<dbReference type="HOGENOM" id="CLU_000604_1_2_0"/>
<dbReference type="AlphaFoldDB" id="A0A068NR11"/>
<accession>A0A068NR11</accession>
<dbReference type="KEGG" id="fgi:OP10G_2508"/>
<reference evidence="5 6" key="1">
    <citation type="journal article" date="2014" name="PLoS ONE">
        <title>The first complete genome sequence of the class fimbriimonadia in the phylum armatimonadetes.</title>
        <authorList>
            <person name="Hu Z.Y."/>
            <person name="Wang Y.Z."/>
            <person name="Im W.T."/>
            <person name="Wang S.Y."/>
            <person name="Zhao G.P."/>
            <person name="Zheng H.J."/>
            <person name="Quan Z.X."/>
        </authorList>
    </citation>
    <scope>NUCLEOTIDE SEQUENCE [LARGE SCALE GENOMIC DNA]</scope>
    <source>
        <strain evidence="5">Gsoil 348</strain>
    </source>
</reference>
<keyword evidence="2" id="KW-0547">Nucleotide-binding</keyword>
<name>A0A068NR11_FIMGI</name>
<keyword evidence="6" id="KW-1185">Reference proteome</keyword>
<dbReference type="InterPro" id="IPR027417">
    <property type="entry name" value="P-loop_NTPase"/>
</dbReference>
<evidence type="ECO:0000256" key="2">
    <source>
        <dbReference type="ARBA" id="ARBA00022741"/>
    </source>
</evidence>
<dbReference type="GO" id="GO:0016887">
    <property type="term" value="F:ATP hydrolysis activity"/>
    <property type="evidence" value="ECO:0007669"/>
    <property type="project" value="InterPro"/>
</dbReference>
<proteinExistence type="predicted"/>
<dbReference type="RefSeq" id="WP_025225564.1">
    <property type="nucleotide sequence ID" value="NZ_CP007139.1"/>
</dbReference>
<dbReference type="PANTHER" id="PTHR42939:SF1">
    <property type="entry name" value="ABC TRANSPORTER ATP-BINDING PROTEIN ALBC-RELATED"/>
    <property type="match status" value="1"/>
</dbReference>
<dbReference type="PROSITE" id="PS50893">
    <property type="entry name" value="ABC_TRANSPORTER_2"/>
    <property type="match status" value="1"/>
</dbReference>
<dbReference type="InterPro" id="IPR003593">
    <property type="entry name" value="AAA+_ATPase"/>
</dbReference>
<dbReference type="Pfam" id="PF00005">
    <property type="entry name" value="ABC_tran"/>
    <property type="match status" value="1"/>
</dbReference>
<protein>
    <submittedName>
        <fullName evidence="5">Heme exporter protein CcmA</fullName>
    </submittedName>
</protein>
<dbReference type="InterPro" id="IPR051782">
    <property type="entry name" value="ABC_Transporter_VariousFunc"/>
</dbReference>
<dbReference type="InterPro" id="IPR003439">
    <property type="entry name" value="ABC_transporter-like_ATP-bd"/>
</dbReference>
<dbReference type="SMART" id="SM00382">
    <property type="entry name" value="AAA"/>
    <property type="match status" value="1"/>
</dbReference>
<dbReference type="STRING" id="661478.OP10G_2508"/>
<evidence type="ECO:0000256" key="3">
    <source>
        <dbReference type="ARBA" id="ARBA00022840"/>
    </source>
</evidence>
<evidence type="ECO:0000259" key="4">
    <source>
        <dbReference type="PROSITE" id="PS50893"/>
    </source>
</evidence>
<dbReference type="Gene3D" id="3.40.50.300">
    <property type="entry name" value="P-loop containing nucleotide triphosphate hydrolases"/>
    <property type="match status" value="1"/>
</dbReference>
<dbReference type="PANTHER" id="PTHR42939">
    <property type="entry name" value="ABC TRANSPORTER ATP-BINDING PROTEIN ALBC-RELATED"/>
    <property type="match status" value="1"/>
</dbReference>
<dbReference type="EMBL" id="CP007139">
    <property type="protein sequence ID" value="AIE85876.1"/>
    <property type="molecule type" value="Genomic_DNA"/>
</dbReference>
<dbReference type="OrthoDB" id="9804819at2"/>
<evidence type="ECO:0000256" key="1">
    <source>
        <dbReference type="ARBA" id="ARBA00022448"/>
    </source>
</evidence>
<evidence type="ECO:0000313" key="5">
    <source>
        <dbReference type="EMBL" id="AIE85876.1"/>
    </source>
</evidence>
<keyword evidence="1" id="KW-0813">Transport</keyword>
<feature type="domain" description="ABC transporter" evidence="4">
    <location>
        <begin position="14"/>
        <end position="199"/>
    </location>
</feature>
<sequence>MEAGATMGHNLHVLRVDRLGKRYGDRWIFRGLSFQLNLGDRLVIVGRNGAGKSTLLRTLAGLLSPSEGKVDLPEGDPRLTLGLSALEQALYPQLTVEEHLKLAADLRGCPPRSEELLDQIGLTYARRYPAGQLSTGMKARLKLAIATQAHPKLLLLDEPGAGLDEEGRALVKQIADEQRGRGCLVMATNDPSERRLAELELELAN</sequence>
<keyword evidence="3" id="KW-0067">ATP-binding</keyword>
<gene>
    <name evidence="5" type="ORF">OP10G_2508</name>
</gene>
<organism evidence="5 6">
    <name type="scientific">Fimbriimonas ginsengisoli Gsoil 348</name>
    <dbReference type="NCBI Taxonomy" id="661478"/>
    <lineage>
        <taxon>Bacteria</taxon>
        <taxon>Bacillati</taxon>
        <taxon>Armatimonadota</taxon>
        <taxon>Fimbriimonadia</taxon>
        <taxon>Fimbriimonadales</taxon>
        <taxon>Fimbriimonadaceae</taxon>
        <taxon>Fimbriimonas</taxon>
    </lineage>
</organism>
<evidence type="ECO:0000313" key="6">
    <source>
        <dbReference type="Proteomes" id="UP000027982"/>
    </source>
</evidence>
<dbReference type="SUPFAM" id="SSF52540">
    <property type="entry name" value="P-loop containing nucleoside triphosphate hydrolases"/>
    <property type="match status" value="1"/>
</dbReference>
<dbReference type="Proteomes" id="UP000027982">
    <property type="component" value="Chromosome"/>
</dbReference>
<dbReference type="GO" id="GO:0005524">
    <property type="term" value="F:ATP binding"/>
    <property type="evidence" value="ECO:0007669"/>
    <property type="project" value="UniProtKB-KW"/>
</dbReference>